<dbReference type="Proteomes" id="UP000641137">
    <property type="component" value="Unassembled WGS sequence"/>
</dbReference>
<comment type="caution">
    <text evidence="1">The sequence shown here is derived from an EMBL/GenBank/DDBJ whole genome shotgun (WGS) entry which is preliminary data.</text>
</comment>
<protein>
    <submittedName>
        <fullName evidence="1">Uncharacterized protein</fullName>
    </submittedName>
</protein>
<dbReference type="AlphaFoldDB" id="A0A8J3DKD3"/>
<reference evidence="1" key="1">
    <citation type="journal article" date="2014" name="Int. J. Syst. Evol. Microbiol.">
        <title>Complete genome sequence of Corynebacterium casei LMG S-19264T (=DSM 44701T), isolated from a smear-ripened cheese.</title>
        <authorList>
            <consortium name="US DOE Joint Genome Institute (JGI-PGF)"/>
            <person name="Walter F."/>
            <person name="Albersmeier A."/>
            <person name="Kalinowski J."/>
            <person name="Ruckert C."/>
        </authorList>
    </citation>
    <scope>NUCLEOTIDE SEQUENCE</scope>
    <source>
        <strain evidence="1">KCTC 42097</strain>
    </source>
</reference>
<sequence length="94" mass="10106">MTTVGILLVTDGGSTARSCATAYSTINTAVTPLAQPAGRALRIESRSKPRLWLSFAIAGCVAITRRTKAPFISNQALAIRFKLFIITPRASLRE</sequence>
<keyword evidence="2" id="KW-1185">Reference proteome</keyword>
<proteinExistence type="predicted"/>
<dbReference type="EMBL" id="BMZO01000013">
    <property type="protein sequence ID" value="GHC80977.1"/>
    <property type="molecule type" value="Genomic_DNA"/>
</dbReference>
<gene>
    <name evidence="1" type="ORF">GCM10010136_34280</name>
</gene>
<evidence type="ECO:0000313" key="2">
    <source>
        <dbReference type="Proteomes" id="UP000641137"/>
    </source>
</evidence>
<organism evidence="1 2">
    <name type="scientific">Limoniibacter endophyticus</name>
    <dbReference type="NCBI Taxonomy" id="1565040"/>
    <lineage>
        <taxon>Bacteria</taxon>
        <taxon>Pseudomonadati</taxon>
        <taxon>Pseudomonadota</taxon>
        <taxon>Alphaproteobacteria</taxon>
        <taxon>Hyphomicrobiales</taxon>
        <taxon>Bartonellaceae</taxon>
        <taxon>Limoniibacter</taxon>
    </lineage>
</organism>
<name>A0A8J3DKD3_9HYPH</name>
<accession>A0A8J3DKD3</accession>
<evidence type="ECO:0000313" key="1">
    <source>
        <dbReference type="EMBL" id="GHC80977.1"/>
    </source>
</evidence>
<reference evidence="1" key="2">
    <citation type="submission" date="2020-09" db="EMBL/GenBank/DDBJ databases">
        <authorList>
            <person name="Sun Q."/>
            <person name="Kim S."/>
        </authorList>
    </citation>
    <scope>NUCLEOTIDE SEQUENCE</scope>
    <source>
        <strain evidence="1">KCTC 42097</strain>
    </source>
</reference>